<sequence>MNDKLENTLQADSAEIKTKGVRKILLMGIFWRILIIELILLVWSLYYRVISDPHVQSVDLFWYSMRITLLVAIIILFVMVTFRHFLNKKIILPLEAISASNRRLRDSDSTELYIDMPADPPDEIQEIIATRKEMLETIFKVSEERLRLTNFIRDMFGRYLSKKIVDSILESPGGYKIGGRRETVTILMSDIRGFTSLSESLEPERIVQLLNRYLERMSKIILDYDGIIDEIIGDSIMAVFGVPEKRDTDPQRAVACALAMQNALVDLNNEFTLQGYPYLEMGIGINTGNVIVGNIGSELRMKYGVVGAAVNTASRIESNTVGGQVMIGESTYHLVKDLVTIEAPQAIMMKGIKKPLITYLVKAIGPPYNIELDVIAEVKLESHLNLPFSCWKVEDKKIVDGAISGETILLSDNMITATVTPPLKPLADIKLVFDFCVEAHCFEDIYAKVLSVENTKDGTVHHLQITAIDHKDRELLEKWIREASYPGH</sequence>
<reference evidence="3 4" key="1">
    <citation type="submission" date="2020-08" db="EMBL/GenBank/DDBJ databases">
        <title>Bridging the membrane lipid divide: bacteria of the FCB group superphylum have the potential to synthesize archaeal ether lipids.</title>
        <authorList>
            <person name="Villanueva L."/>
            <person name="Von Meijenfeldt F.A.B."/>
            <person name="Westbye A.B."/>
            <person name="Yadav S."/>
            <person name="Hopmans E.C."/>
            <person name="Dutilh B.E."/>
            <person name="Sinninghe Damste J.S."/>
        </authorList>
    </citation>
    <scope>NUCLEOTIDE SEQUENCE [LARGE SCALE GENOMIC DNA]</scope>
    <source>
        <strain evidence="3">NIOZ-UU17</strain>
    </source>
</reference>
<feature type="domain" description="Guanylate cyclase" evidence="2">
    <location>
        <begin position="185"/>
        <end position="317"/>
    </location>
</feature>
<dbReference type="InterPro" id="IPR001054">
    <property type="entry name" value="A/G_cyclase"/>
</dbReference>
<dbReference type="PANTHER" id="PTHR43081">
    <property type="entry name" value="ADENYLATE CYCLASE, TERMINAL-DIFFERENTIATION SPECIFIC-RELATED"/>
    <property type="match status" value="1"/>
</dbReference>
<dbReference type="SUPFAM" id="SSF55073">
    <property type="entry name" value="Nucleotide cyclase"/>
    <property type="match status" value="1"/>
</dbReference>
<dbReference type="GO" id="GO:0006171">
    <property type="term" value="P:cAMP biosynthetic process"/>
    <property type="evidence" value="ECO:0007669"/>
    <property type="project" value="TreeGrafter"/>
</dbReference>
<feature type="transmembrane region" description="Helical" evidence="1">
    <location>
        <begin position="61"/>
        <end position="82"/>
    </location>
</feature>
<dbReference type="CDD" id="cd07302">
    <property type="entry name" value="CHD"/>
    <property type="match status" value="1"/>
</dbReference>
<dbReference type="Pfam" id="PF00211">
    <property type="entry name" value="Guanylate_cyc"/>
    <property type="match status" value="1"/>
</dbReference>
<evidence type="ECO:0000313" key="4">
    <source>
        <dbReference type="Proteomes" id="UP000605201"/>
    </source>
</evidence>
<dbReference type="AlphaFoldDB" id="A0A8J6TLR3"/>
<gene>
    <name evidence="3" type="ORF">H8D96_17155</name>
</gene>
<evidence type="ECO:0000313" key="3">
    <source>
        <dbReference type="EMBL" id="MBC8433639.1"/>
    </source>
</evidence>
<proteinExistence type="predicted"/>
<dbReference type="GO" id="GO:0004016">
    <property type="term" value="F:adenylate cyclase activity"/>
    <property type="evidence" value="ECO:0007669"/>
    <property type="project" value="UniProtKB-ARBA"/>
</dbReference>
<keyword evidence="1" id="KW-0812">Transmembrane</keyword>
<organism evidence="3 4">
    <name type="scientific">Candidatus Desulfatibia vada</name>
    <dbReference type="NCBI Taxonomy" id="2841696"/>
    <lineage>
        <taxon>Bacteria</taxon>
        <taxon>Pseudomonadati</taxon>
        <taxon>Thermodesulfobacteriota</taxon>
        <taxon>Desulfobacteria</taxon>
        <taxon>Desulfobacterales</taxon>
        <taxon>Desulfobacterales incertae sedis</taxon>
        <taxon>Candidatus Desulfatibia</taxon>
    </lineage>
</organism>
<accession>A0A8J6TLR3</accession>
<dbReference type="GO" id="GO:0035556">
    <property type="term" value="P:intracellular signal transduction"/>
    <property type="evidence" value="ECO:0007669"/>
    <property type="project" value="InterPro"/>
</dbReference>
<dbReference type="Gene3D" id="3.30.70.1230">
    <property type="entry name" value="Nucleotide cyclase"/>
    <property type="match status" value="1"/>
</dbReference>
<dbReference type="InterPro" id="IPR050697">
    <property type="entry name" value="Adenylyl/Guanylyl_Cyclase_3/4"/>
</dbReference>
<dbReference type="SMART" id="SM00044">
    <property type="entry name" value="CYCc"/>
    <property type="match status" value="1"/>
</dbReference>
<evidence type="ECO:0000259" key="2">
    <source>
        <dbReference type="PROSITE" id="PS50125"/>
    </source>
</evidence>
<dbReference type="PROSITE" id="PS50125">
    <property type="entry name" value="GUANYLATE_CYCLASE_2"/>
    <property type="match status" value="1"/>
</dbReference>
<keyword evidence="1" id="KW-0472">Membrane</keyword>
<dbReference type="InterPro" id="IPR029787">
    <property type="entry name" value="Nucleotide_cyclase"/>
</dbReference>
<keyword evidence="1" id="KW-1133">Transmembrane helix</keyword>
<feature type="transmembrane region" description="Helical" evidence="1">
    <location>
        <begin position="29"/>
        <end position="49"/>
    </location>
</feature>
<dbReference type="EMBL" id="JACNIG010000315">
    <property type="protein sequence ID" value="MBC8433639.1"/>
    <property type="molecule type" value="Genomic_DNA"/>
</dbReference>
<dbReference type="PANTHER" id="PTHR43081:SF1">
    <property type="entry name" value="ADENYLATE CYCLASE, TERMINAL-DIFFERENTIATION SPECIFIC"/>
    <property type="match status" value="1"/>
</dbReference>
<evidence type="ECO:0000256" key="1">
    <source>
        <dbReference type="SAM" id="Phobius"/>
    </source>
</evidence>
<dbReference type="Proteomes" id="UP000605201">
    <property type="component" value="Unassembled WGS sequence"/>
</dbReference>
<protein>
    <submittedName>
        <fullName evidence="3">Adenylate/guanylate cyclase domain-containing protein</fullName>
    </submittedName>
</protein>
<name>A0A8J6TLR3_9BACT</name>
<comment type="caution">
    <text evidence="3">The sequence shown here is derived from an EMBL/GenBank/DDBJ whole genome shotgun (WGS) entry which is preliminary data.</text>
</comment>